<dbReference type="InterPro" id="IPR023214">
    <property type="entry name" value="HAD_sf"/>
</dbReference>
<comment type="cofactor">
    <cofactor evidence="1 7">
        <name>Mg(2+)</name>
        <dbReference type="ChEBI" id="CHEBI:18420"/>
    </cofactor>
</comment>
<reference evidence="8" key="1">
    <citation type="submission" date="2022-10" db="EMBL/GenBank/DDBJ databases">
        <authorList>
            <person name="Kim H.S."/>
            <person name="Kim J.-S."/>
            <person name="Suh M.K."/>
            <person name="Eom M.K."/>
            <person name="Lee J.-S."/>
        </authorList>
    </citation>
    <scope>NUCLEOTIDE SEQUENCE</scope>
    <source>
        <strain evidence="8">LIP-5</strain>
    </source>
</reference>
<protein>
    <submittedName>
        <fullName evidence="8">HAD hydrolase family protein</fullName>
    </submittedName>
</protein>
<keyword evidence="6 7" id="KW-0460">Magnesium</keyword>
<feature type="binding site" evidence="7">
    <location>
        <position position="16"/>
    </location>
    <ligand>
        <name>Mg(2+)</name>
        <dbReference type="ChEBI" id="CHEBI:18420"/>
    </ligand>
</feature>
<accession>A0AAE3IJR9</accession>
<dbReference type="InterPro" id="IPR050793">
    <property type="entry name" value="CMP-NeuNAc_synthase"/>
</dbReference>
<feature type="binding site" evidence="7">
    <location>
        <position position="18"/>
    </location>
    <ligand>
        <name>substrate</name>
    </ligand>
</feature>
<dbReference type="GO" id="GO:0008781">
    <property type="term" value="F:N-acylneuraminate cytidylyltransferase activity"/>
    <property type="evidence" value="ECO:0007669"/>
    <property type="project" value="TreeGrafter"/>
</dbReference>
<evidence type="ECO:0000256" key="6">
    <source>
        <dbReference type="ARBA" id="ARBA00022842"/>
    </source>
</evidence>
<evidence type="ECO:0000313" key="8">
    <source>
        <dbReference type="EMBL" id="MCU7693382.1"/>
    </source>
</evidence>
<evidence type="ECO:0000313" key="9">
    <source>
        <dbReference type="Proteomes" id="UP001209317"/>
    </source>
</evidence>
<gene>
    <name evidence="8" type="ORF">OD355_02490</name>
</gene>
<feature type="binding site" evidence="7">
    <location>
        <position position="115"/>
    </location>
    <ligand>
        <name>Mg(2+)</name>
        <dbReference type="ChEBI" id="CHEBI:18420"/>
    </ligand>
</feature>
<dbReference type="SFLD" id="SFLDG01136">
    <property type="entry name" value="C1.6:_Phosphoserine_Phosphatas"/>
    <property type="match status" value="1"/>
</dbReference>
<dbReference type="RefSeq" id="WP_263036867.1">
    <property type="nucleotide sequence ID" value="NZ_JAOTPL010000002.1"/>
</dbReference>
<dbReference type="PANTHER" id="PTHR21485">
    <property type="entry name" value="HAD SUPERFAMILY MEMBERS CMAS AND KDSC"/>
    <property type="match status" value="1"/>
</dbReference>
<evidence type="ECO:0000256" key="4">
    <source>
        <dbReference type="ARBA" id="ARBA00022723"/>
    </source>
</evidence>
<evidence type="ECO:0000256" key="7">
    <source>
        <dbReference type="PIRSR" id="PIRSR006118-2"/>
    </source>
</evidence>
<evidence type="ECO:0000256" key="1">
    <source>
        <dbReference type="ARBA" id="ARBA00001946"/>
    </source>
</evidence>
<proteinExistence type="inferred from homology"/>
<dbReference type="AlphaFoldDB" id="A0AAE3IJR9"/>
<comment type="similarity">
    <text evidence="2">Belongs to the KdsC family.</text>
</comment>
<comment type="subunit">
    <text evidence="3">Homotetramer.</text>
</comment>
<organism evidence="8 9">
    <name type="scientific">Haoranjiania flava</name>
    <dbReference type="NCBI Taxonomy" id="1856322"/>
    <lineage>
        <taxon>Bacteria</taxon>
        <taxon>Pseudomonadati</taxon>
        <taxon>Bacteroidota</taxon>
        <taxon>Chitinophagia</taxon>
        <taxon>Chitinophagales</taxon>
        <taxon>Chitinophagaceae</taxon>
        <taxon>Haoranjiania</taxon>
    </lineage>
</organism>
<name>A0AAE3IJR9_9BACT</name>
<dbReference type="Gene3D" id="3.40.50.1000">
    <property type="entry name" value="HAD superfamily/HAD-like"/>
    <property type="match status" value="1"/>
</dbReference>
<comment type="caution">
    <text evidence="8">The sequence shown here is derived from an EMBL/GenBank/DDBJ whole genome shotgun (WGS) entry which is preliminary data.</text>
</comment>
<dbReference type="InterPro" id="IPR036412">
    <property type="entry name" value="HAD-like_sf"/>
</dbReference>
<dbReference type="InterPro" id="IPR010023">
    <property type="entry name" value="KdsC_fam"/>
</dbReference>
<dbReference type="Proteomes" id="UP001209317">
    <property type="component" value="Unassembled WGS sequence"/>
</dbReference>
<sequence>MNILAALKTVNTFVFDMDGVLTDGKVFIVPQHGEKEDYVMARSMNTKDGFALQLAAQKGYNLVIISGGIYPGANKRFVQLGIQHIFMGVKDKEKCLKMLAESAHIDLQQALFMGDDIPDRDVMLHCGIKACPSDAVEEIKIISDYISPAKGGEGCVRDVIEKVLKLRGDWELHTNIASK</sequence>
<dbReference type="SUPFAM" id="SSF56784">
    <property type="entry name" value="HAD-like"/>
    <property type="match status" value="1"/>
</dbReference>
<dbReference type="PANTHER" id="PTHR21485:SF3">
    <property type="entry name" value="N-ACYLNEURAMINATE CYTIDYLYLTRANSFERASE"/>
    <property type="match status" value="1"/>
</dbReference>
<keyword evidence="9" id="KW-1185">Reference proteome</keyword>
<dbReference type="EMBL" id="JAOTPL010000002">
    <property type="protein sequence ID" value="MCU7693382.1"/>
    <property type="molecule type" value="Genomic_DNA"/>
</dbReference>
<evidence type="ECO:0000256" key="3">
    <source>
        <dbReference type="ARBA" id="ARBA00011881"/>
    </source>
</evidence>
<dbReference type="GO" id="GO:0046872">
    <property type="term" value="F:metal ion binding"/>
    <property type="evidence" value="ECO:0007669"/>
    <property type="project" value="UniProtKB-KW"/>
</dbReference>
<dbReference type="SFLD" id="SFLDG01138">
    <property type="entry name" value="C1.6.2:_Deoxy-d-mannose-octulo"/>
    <property type="match status" value="1"/>
</dbReference>
<evidence type="ECO:0000256" key="2">
    <source>
        <dbReference type="ARBA" id="ARBA00005893"/>
    </source>
</evidence>
<keyword evidence="5 8" id="KW-0378">Hydrolase</keyword>
<evidence type="ECO:0000256" key="5">
    <source>
        <dbReference type="ARBA" id="ARBA00022801"/>
    </source>
</evidence>
<dbReference type="SFLD" id="SFLDS00003">
    <property type="entry name" value="Haloacid_Dehalogenase"/>
    <property type="match status" value="1"/>
</dbReference>
<dbReference type="GO" id="GO:0016788">
    <property type="term" value="F:hydrolase activity, acting on ester bonds"/>
    <property type="evidence" value="ECO:0007669"/>
    <property type="project" value="InterPro"/>
</dbReference>
<keyword evidence="4 7" id="KW-0479">Metal-binding</keyword>
<dbReference type="PIRSF" id="PIRSF006118">
    <property type="entry name" value="KDO8-P_Ptase"/>
    <property type="match status" value="1"/>
</dbReference>